<evidence type="ECO:0000259" key="2">
    <source>
        <dbReference type="Pfam" id="PF13166"/>
    </source>
</evidence>
<proteinExistence type="predicted"/>
<dbReference type="AlphaFoldDB" id="A0AAJ4ZD28"/>
<sequence>MRFERFDKIRGYRIFKDFSWPHDLEGFGRYNLLYGWNESGKTTLSNLFKALQVHSDIRDGQIDFIFGGNRVSGSALSTANARPQVRVFNHATVANSVFESSGSVNSQLAPVYVFGEDSAEKQGQLNALKVKLSELARQVQEANEQERRASKSLEDFATATARTIKNLLVAQGAKFNNYNAADFRRDIGVYHLAPKPQLSDAEYARDMELKVAKPLPHVRVSDISFPDVSNLYAGVRNALQQTVASQVIDSLASNPSLAALIRAGLALHTHDGDSAICQFCEQPIAAGRLRQIEAHFNDEFRRFTESLKALTIRVESAAQSVSVSALPKATELYPDLQEEYEKALGQLDLHLNNVGKILVALASALRFKQEHVFKMLDLEDLILGGDGVPDTNKLMMRRFFEVLGTGVPAVIGEFVGRSALQTLKGIVEKHNEKTNSFAEEVIKARERLLGHELSAVLTDWRQEQSELEHAKSKATQASGEKTKADEEAQQLESTILEHRRSADELNRDLVTYLGHDEIQVSAEDTGYRIVRRGGVATHLSEGERTAIAFLYFLKSLDDRSFDLANGIVVVDDPISSLDSNAIYSAFGFMKRKLVDVGQLFVMTHNFTFLRLVKNWLQHVPKKESRFFMLRATTRDGIRSSSIHEMDPLLKNFESEYHYLFRRVVDASSLPNNVPMQDYYELPNLARRLVESFLAFKVPGRESMIQRLDELKYDGPKTTRISRFLDTYSHAPNIAGDHESESLLSEAPSVLRDVLDMLKWSDKHHFERMMAMCT</sequence>
<dbReference type="SUPFAM" id="SSF52540">
    <property type="entry name" value="P-loop containing nucleoside triphosphate hydrolases"/>
    <property type="match status" value="1"/>
</dbReference>
<evidence type="ECO:0000256" key="1">
    <source>
        <dbReference type="SAM" id="Coils"/>
    </source>
</evidence>
<reference evidence="4 6" key="3">
    <citation type="submission" date="2018-06" db="EMBL/GenBank/DDBJ databases">
        <authorList>
            <consortium name="Pathogen Informatics"/>
            <person name="Doyle S."/>
        </authorList>
    </citation>
    <scope>NUCLEOTIDE SEQUENCE [LARGE SCALE GENOMIC DNA]</scope>
    <source>
        <strain evidence="4 6">NCTC13159</strain>
    </source>
</reference>
<dbReference type="Gene3D" id="3.40.50.300">
    <property type="entry name" value="P-loop containing nucleotide triphosphate hydrolases"/>
    <property type="match status" value="1"/>
</dbReference>
<name>A0AAJ4ZD28_PANPU</name>
<dbReference type="GO" id="GO:0000731">
    <property type="term" value="P:DNA synthesis involved in DNA repair"/>
    <property type="evidence" value="ECO:0007669"/>
    <property type="project" value="TreeGrafter"/>
</dbReference>
<feature type="coiled-coil region" evidence="1">
    <location>
        <begin position="467"/>
        <end position="508"/>
    </location>
</feature>
<keyword evidence="5" id="KW-1185">Reference proteome</keyword>
<dbReference type="PANTHER" id="PTHR32182">
    <property type="entry name" value="DNA REPLICATION AND REPAIR PROTEIN RECF"/>
    <property type="match status" value="1"/>
</dbReference>
<reference evidence="3" key="2">
    <citation type="submission" date="2016-11" db="EMBL/GenBank/DDBJ databases">
        <title>Complete Genome Sequencing of Pandoraea pulmonicola DSM 16583.</title>
        <authorList>
            <person name="Chan K.-G."/>
        </authorList>
    </citation>
    <scope>NUCLEOTIDE SEQUENCE</scope>
    <source>
        <strain evidence="3">DSM 16583</strain>
    </source>
</reference>
<evidence type="ECO:0000313" key="4">
    <source>
        <dbReference type="EMBL" id="SUA91060.1"/>
    </source>
</evidence>
<gene>
    <name evidence="4" type="ORF">NCTC13159_02549</name>
    <name evidence="3" type="ORF">RO07_08560</name>
</gene>
<feature type="coiled-coil region" evidence="1">
    <location>
        <begin position="118"/>
        <end position="152"/>
    </location>
</feature>
<keyword evidence="1" id="KW-0175">Coiled coil</keyword>
<dbReference type="PANTHER" id="PTHR32182:SF0">
    <property type="entry name" value="DNA REPLICATION AND REPAIR PROTEIN RECF"/>
    <property type="match status" value="1"/>
</dbReference>
<evidence type="ECO:0000313" key="3">
    <source>
        <dbReference type="EMBL" id="AJC23170.1"/>
    </source>
</evidence>
<evidence type="ECO:0000313" key="6">
    <source>
        <dbReference type="Proteomes" id="UP000254589"/>
    </source>
</evidence>
<dbReference type="Proteomes" id="UP000254589">
    <property type="component" value="Unassembled WGS sequence"/>
</dbReference>
<evidence type="ECO:0000313" key="5">
    <source>
        <dbReference type="Proteomes" id="UP000035086"/>
    </source>
</evidence>
<dbReference type="InterPro" id="IPR026866">
    <property type="entry name" value="CR006_AAA"/>
</dbReference>
<dbReference type="GO" id="GO:0006302">
    <property type="term" value="P:double-strand break repair"/>
    <property type="evidence" value="ECO:0007669"/>
    <property type="project" value="TreeGrafter"/>
</dbReference>
<dbReference type="Pfam" id="PF13166">
    <property type="entry name" value="AAA_13"/>
    <property type="match status" value="1"/>
</dbReference>
<feature type="domain" description="Protein CR006 P-loop" evidence="2">
    <location>
        <begin position="12"/>
        <end position="754"/>
    </location>
</feature>
<dbReference type="EMBL" id="CP010310">
    <property type="protein sequence ID" value="AJC23170.1"/>
    <property type="molecule type" value="Genomic_DNA"/>
</dbReference>
<dbReference type="RefSeq" id="WP_039413683.1">
    <property type="nucleotide sequence ID" value="NZ_CP010310.2"/>
</dbReference>
<reference evidence="5" key="1">
    <citation type="submission" date="2014-12" db="EMBL/GenBank/DDBJ databases">
        <title>Complete Genome Sequencing of Pandoraea pulmonicola DSM 16583.</title>
        <authorList>
            <person name="Chan K.-G."/>
        </authorList>
    </citation>
    <scope>NUCLEOTIDE SEQUENCE [LARGE SCALE GENOMIC DNA]</scope>
    <source>
        <strain evidence="5">DSM 16583</strain>
    </source>
</reference>
<dbReference type="KEGG" id="ppul:RO07_08560"/>
<dbReference type="EMBL" id="UGSJ01000001">
    <property type="protein sequence ID" value="SUA91060.1"/>
    <property type="molecule type" value="Genomic_DNA"/>
</dbReference>
<accession>A0AAJ4ZD28</accession>
<dbReference type="InterPro" id="IPR027417">
    <property type="entry name" value="P-loop_NTPase"/>
</dbReference>
<dbReference type="Proteomes" id="UP000035086">
    <property type="component" value="Chromosome"/>
</dbReference>
<protein>
    <submittedName>
        <fullName evidence="4">Uncharacterized protein conserved in bacteria</fullName>
    </submittedName>
</protein>
<organism evidence="4 6">
    <name type="scientific">Pandoraea pulmonicola</name>
    <dbReference type="NCBI Taxonomy" id="93221"/>
    <lineage>
        <taxon>Bacteria</taxon>
        <taxon>Pseudomonadati</taxon>
        <taxon>Pseudomonadota</taxon>
        <taxon>Betaproteobacteria</taxon>
        <taxon>Burkholderiales</taxon>
        <taxon>Burkholderiaceae</taxon>
        <taxon>Pandoraea</taxon>
    </lineage>
</organism>